<dbReference type="Pfam" id="PF18765">
    <property type="entry name" value="Polbeta"/>
    <property type="match status" value="1"/>
</dbReference>
<dbReference type="AlphaFoldDB" id="A0A444ISU0"/>
<keyword evidence="3" id="KW-1185">Reference proteome</keyword>
<dbReference type="EMBL" id="MTKO01000105">
    <property type="protein sequence ID" value="RWX43934.1"/>
    <property type="molecule type" value="Genomic_DNA"/>
</dbReference>
<sequence length="186" mass="21567">MAKKKIEYDLADIASDLAGINQDIEELYLFGSRRFNTTSERSDVDILVKHKNYIRPGKIRAFVQEHCQALDLFLVETNRAVSVVNESFIEAPDFTNLIQTLNATLFWQRENGVNSEADIPWKFWVRKDINYKMTALPNIIIDENSALIPPNLFEDTRQYIEKVVSQINKSHEEGLFDCCAVMCRRF</sequence>
<name>A0A444ISU0_9BACT</name>
<dbReference type="InterPro" id="IPR041633">
    <property type="entry name" value="Polbeta"/>
</dbReference>
<proteinExistence type="predicted"/>
<dbReference type="Gene3D" id="3.30.460.10">
    <property type="entry name" value="Beta Polymerase, domain 2"/>
    <property type="match status" value="1"/>
</dbReference>
<comment type="caution">
    <text evidence="2">The sequence shown here is derived from an EMBL/GenBank/DDBJ whole genome shotgun (WGS) entry which is preliminary data.</text>
</comment>
<evidence type="ECO:0000259" key="1">
    <source>
        <dbReference type="Pfam" id="PF18765"/>
    </source>
</evidence>
<feature type="domain" description="Polymerase beta nucleotidyltransferase" evidence="1">
    <location>
        <begin position="21"/>
        <end position="87"/>
    </location>
</feature>
<dbReference type="Proteomes" id="UP000287853">
    <property type="component" value="Unassembled WGS sequence"/>
</dbReference>
<keyword evidence="2" id="KW-0808">Transferase</keyword>
<accession>A0A444ISU0</accession>
<dbReference type="SUPFAM" id="SSF81301">
    <property type="entry name" value="Nucleotidyltransferase"/>
    <property type="match status" value="1"/>
</dbReference>
<organism evidence="2 3">
    <name type="scientific">Candidatus Electrothrix aarhusensis</name>
    <dbReference type="NCBI Taxonomy" id="1859131"/>
    <lineage>
        <taxon>Bacteria</taxon>
        <taxon>Pseudomonadati</taxon>
        <taxon>Thermodesulfobacteriota</taxon>
        <taxon>Desulfobulbia</taxon>
        <taxon>Desulfobulbales</taxon>
        <taxon>Desulfobulbaceae</taxon>
        <taxon>Candidatus Electrothrix</taxon>
    </lineage>
</organism>
<gene>
    <name evidence="2" type="ORF">H206_03334</name>
</gene>
<evidence type="ECO:0000313" key="3">
    <source>
        <dbReference type="Proteomes" id="UP000287853"/>
    </source>
</evidence>
<dbReference type="GO" id="GO:0016740">
    <property type="term" value="F:transferase activity"/>
    <property type="evidence" value="ECO:0007669"/>
    <property type="project" value="UniProtKB-KW"/>
</dbReference>
<dbReference type="InterPro" id="IPR043519">
    <property type="entry name" value="NT_sf"/>
</dbReference>
<dbReference type="CDD" id="cd05403">
    <property type="entry name" value="NT_KNTase_like"/>
    <property type="match status" value="1"/>
</dbReference>
<reference evidence="2 3" key="1">
    <citation type="submission" date="2017-01" db="EMBL/GenBank/DDBJ databases">
        <title>The cable genome- insights into the physiology and evolution of filamentous bacteria capable of sulfide oxidation via long distance electron transfer.</title>
        <authorList>
            <person name="Schreiber L."/>
            <person name="Bjerg J.T."/>
            <person name="Boggild A."/>
            <person name="Van De Vossenberg J."/>
            <person name="Meysman F."/>
            <person name="Nielsen L.P."/>
            <person name="Schramm A."/>
            <person name="Kjeldsen K.U."/>
        </authorList>
    </citation>
    <scope>NUCLEOTIDE SEQUENCE [LARGE SCALE GENOMIC DNA]</scope>
    <source>
        <strain evidence="2">MCF</strain>
    </source>
</reference>
<evidence type="ECO:0000313" key="2">
    <source>
        <dbReference type="EMBL" id="RWX43934.1"/>
    </source>
</evidence>
<protein>
    <submittedName>
        <fullName evidence="2">Nucleotidyltransferase domain-containing protein</fullName>
    </submittedName>
</protein>